<reference evidence="3 4" key="1">
    <citation type="submission" date="2018-05" db="EMBL/GenBank/DDBJ databases">
        <title>The Hungate 1000. A catalogue of reference genomes from the rumen microbiome.</title>
        <authorList>
            <person name="Kelly W."/>
        </authorList>
    </citation>
    <scope>NUCLEOTIDE SEQUENCE [LARGE SCALE GENOMIC DNA]</scope>
    <source>
        <strain evidence="3 4">SAb67</strain>
    </source>
</reference>
<name>A0A315YPN7_RUMFL</name>
<accession>A0A315YPN7</accession>
<dbReference type="Proteomes" id="UP000245720">
    <property type="component" value="Unassembled WGS sequence"/>
</dbReference>
<protein>
    <submittedName>
        <fullName evidence="3">Uncharacterized protein</fullName>
    </submittedName>
</protein>
<gene>
    <name evidence="3" type="ORF">IE37_00913</name>
</gene>
<dbReference type="OrthoDB" id="1863327at2"/>
<feature type="compositionally biased region" description="Acidic residues" evidence="2">
    <location>
        <begin position="365"/>
        <end position="377"/>
    </location>
</feature>
<evidence type="ECO:0000313" key="3">
    <source>
        <dbReference type="EMBL" id="PWJ13982.1"/>
    </source>
</evidence>
<feature type="region of interest" description="Disordered" evidence="2">
    <location>
        <begin position="346"/>
        <end position="377"/>
    </location>
</feature>
<evidence type="ECO:0000256" key="1">
    <source>
        <dbReference type="SAM" id="Coils"/>
    </source>
</evidence>
<dbReference type="RefSeq" id="WP_109725769.1">
    <property type="nucleotide sequence ID" value="NZ_QGDI01000003.1"/>
</dbReference>
<evidence type="ECO:0000313" key="4">
    <source>
        <dbReference type="Proteomes" id="UP000245720"/>
    </source>
</evidence>
<comment type="caution">
    <text evidence="3">The sequence shown here is derived from an EMBL/GenBank/DDBJ whole genome shotgun (WGS) entry which is preliminary data.</text>
</comment>
<sequence length="377" mass="42382">MDQIITAGAGESTLPAAARAIQITERIRANGRTAVNAVCAIGEDLRTMKIDNLYTELGYESFEDYAEKEFDLKRRQAYQYISVFEKLGKEFVQSNAQLGITKLALLATANPEDRAEVMESEDVAKITTRELEELLDKYKRQGEQLSLLQEEKSNLEKKIDDLEKSPKDVEVATQVKEVPDPKTVKQLAEAEAALKEAKKELSATAAEAELYKKSAESARIEAKKVKDNAELEAEKAAKAEIEKFQKVANERIRKAEQEKEALEAKVAELQKAVEKPPENADKSNFKVLLSTVYRDMLGLVEFINDTETEKERKQYFKKALEILHVCEESIKKIELPVDIPKQPLTSRGVVDINSMKPITSSSNADYDDDDGEEDDDE</sequence>
<dbReference type="EMBL" id="QGDI01000003">
    <property type="protein sequence ID" value="PWJ13982.1"/>
    <property type="molecule type" value="Genomic_DNA"/>
</dbReference>
<feature type="coiled-coil region" evidence="1">
    <location>
        <begin position="117"/>
        <end position="275"/>
    </location>
</feature>
<organism evidence="3 4">
    <name type="scientific">Ruminococcus flavefaciens</name>
    <dbReference type="NCBI Taxonomy" id="1265"/>
    <lineage>
        <taxon>Bacteria</taxon>
        <taxon>Bacillati</taxon>
        <taxon>Bacillota</taxon>
        <taxon>Clostridia</taxon>
        <taxon>Eubacteriales</taxon>
        <taxon>Oscillospiraceae</taxon>
        <taxon>Ruminococcus</taxon>
    </lineage>
</organism>
<proteinExistence type="predicted"/>
<dbReference type="AlphaFoldDB" id="A0A315YPN7"/>
<evidence type="ECO:0000256" key="2">
    <source>
        <dbReference type="SAM" id="MobiDB-lite"/>
    </source>
</evidence>
<keyword evidence="1" id="KW-0175">Coiled coil</keyword>